<dbReference type="InterPro" id="IPR001278">
    <property type="entry name" value="Arg-tRNA-ligase"/>
</dbReference>
<dbReference type="PANTHER" id="PTHR11956">
    <property type="entry name" value="ARGINYL-TRNA SYNTHETASE"/>
    <property type="match status" value="1"/>
</dbReference>
<comment type="similarity">
    <text evidence="6">Belongs to the class-I aminoacyl-tRNA synthetase family.</text>
</comment>
<dbReference type="InterPro" id="IPR035684">
    <property type="entry name" value="ArgRS_core"/>
</dbReference>
<reference evidence="8 9" key="1">
    <citation type="submission" date="2013-05" db="EMBL/GenBank/DDBJ databases">
        <title>Draft genome of the parasitic nematode Anyclostoma ceylanicum.</title>
        <authorList>
            <person name="Mitreva M."/>
        </authorList>
    </citation>
    <scope>NUCLEOTIDE SEQUENCE [LARGE SCALE GENOMIC DNA]</scope>
</reference>
<dbReference type="Pfam" id="PF00750">
    <property type="entry name" value="tRNA-synt_1d"/>
    <property type="match status" value="2"/>
</dbReference>
<feature type="domain" description="Arginyl-tRNA synthetase catalytic core" evidence="7">
    <location>
        <begin position="171"/>
        <end position="207"/>
    </location>
</feature>
<dbReference type="PANTHER" id="PTHR11956:SF5">
    <property type="entry name" value="ARGININE--TRNA LIGASE, CYTOPLASMIC"/>
    <property type="match status" value="1"/>
</dbReference>
<evidence type="ECO:0000256" key="4">
    <source>
        <dbReference type="ARBA" id="ARBA00023146"/>
    </source>
</evidence>
<keyword evidence="2 6" id="KW-0547">Nucleotide-binding</keyword>
<evidence type="ECO:0000313" key="8">
    <source>
        <dbReference type="EMBL" id="EPB69974.1"/>
    </source>
</evidence>
<accession>A0A0D6LDI3</accession>
<dbReference type="EMBL" id="KE125237">
    <property type="protein sequence ID" value="EPB69974.1"/>
    <property type="molecule type" value="Genomic_DNA"/>
</dbReference>
<evidence type="ECO:0000259" key="7">
    <source>
        <dbReference type="Pfam" id="PF00750"/>
    </source>
</evidence>
<feature type="domain" description="Arginyl-tRNA synthetase catalytic core" evidence="7">
    <location>
        <begin position="34"/>
        <end position="167"/>
    </location>
</feature>
<evidence type="ECO:0000313" key="9">
    <source>
        <dbReference type="Proteomes" id="UP000054495"/>
    </source>
</evidence>
<dbReference type="PRINTS" id="PR01038">
    <property type="entry name" value="TRNASYNTHARG"/>
</dbReference>
<name>A0A0D6LDI3_9BILA</name>
<keyword evidence="9" id="KW-1185">Reference proteome</keyword>
<dbReference type="Gene3D" id="3.40.50.620">
    <property type="entry name" value="HUPs"/>
    <property type="match status" value="1"/>
</dbReference>
<keyword evidence="6" id="KW-0648">Protein biosynthesis</keyword>
<proteinExistence type="inferred from homology"/>
<dbReference type="GO" id="GO:0004814">
    <property type="term" value="F:arginine-tRNA ligase activity"/>
    <property type="evidence" value="ECO:0007669"/>
    <property type="project" value="InterPro"/>
</dbReference>
<sequence length="219" mass="24917">LRFQIDVVPAGFINVFLNKSFIEKQIGTIASKGVQLPKVETKRVIVDFSSPNIAKEMHVGHLRSTIIGDSICRLLETVGFNVLRVNHIGDWGTQFGMLIAHLYDKYPDFMNQPPPISDLQAFYKESKKRFDEDSEFKKRAYDCVVKLQSYDKEILNAWTMICNISKKCEVSKKFKTRSGETVRLLDLLDEGIKRASAKLDEKGRAEVHFGATVLCIVSR</sequence>
<evidence type="ECO:0000256" key="3">
    <source>
        <dbReference type="ARBA" id="ARBA00022840"/>
    </source>
</evidence>
<dbReference type="InterPro" id="IPR001412">
    <property type="entry name" value="aa-tRNA-synth_I_CS"/>
</dbReference>
<dbReference type="SUPFAM" id="SSF52374">
    <property type="entry name" value="Nucleotidylyl transferase"/>
    <property type="match status" value="1"/>
</dbReference>
<dbReference type="InterPro" id="IPR014729">
    <property type="entry name" value="Rossmann-like_a/b/a_fold"/>
</dbReference>
<keyword evidence="4 6" id="KW-0030">Aminoacyl-tRNA synthetase</keyword>
<evidence type="ECO:0000256" key="5">
    <source>
        <dbReference type="ARBA" id="ARBA00033033"/>
    </source>
</evidence>
<dbReference type="AlphaFoldDB" id="A0A0D6LDI3"/>
<organism evidence="8 9">
    <name type="scientific">Ancylostoma ceylanicum</name>
    <dbReference type="NCBI Taxonomy" id="53326"/>
    <lineage>
        <taxon>Eukaryota</taxon>
        <taxon>Metazoa</taxon>
        <taxon>Ecdysozoa</taxon>
        <taxon>Nematoda</taxon>
        <taxon>Chromadorea</taxon>
        <taxon>Rhabditida</taxon>
        <taxon>Rhabditina</taxon>
        <taxon>Rhabditomorpha</taxon>
        <taxon>Strongyloidea</taxon>
        <taxon>Ancylostomatidae</taxon>
        <taxon>Ancylostomatinae</taxon>
        <taxon>Ancylostoma</taxon>
    </lineage>
</organism>
<evidence type="ECO:0000256" key="6">
    <source>
        <dbReference type="RuleBase" id="RU363038"/>
    </source>
</evidence>
<keyword evidence="1 6" id="KW-0436">Ligase</keyword>
<evidence type="ECO:0000256" key="2">
    <source>
        <dbReference type="ARBA" id="ARBA00022741"/>
    </source>
</evidence>
<keyword evidence="3 6" id="KW-0067">ATP-binding</keyword>
<evidence type="ECO:0000256" key="1">
    <source>
        <dbReference type="ARBA" id="ARBA00022598"/>
    </source>
</evidence>
<gene>
    <name evidence="8" type="ORF">ANCCEY_10942</name>
</gene>
<feature type="non-terminal residue" evidence="8">
    <location>
        <position position="1"/>
    </location>
</feature>
<dbReference type="Proteomes" id="UP000054495">
    <property type="component" value="Unassembled WGS sequence"/>
</dbReference>
<protein>
    <recommendedName>
        <fullName evidence="5">Arginyl-tRNA synthetase</fullName>
    </recommendedName>
</protein>
<dbReference type="PROSITE" id="PS00178">
    <property type="entry name" value="AA_TRNA_LIGASE_I"/>
    <property type="match status" value="1"/>
</dbReference>
<dbReference type="GO" id="GO:0005524">
    <property type="term" value="F:ATP binding"/>
    <property type="evidence" value="ECO:0007669"/>
    <property type="project" value="UniProtKB-KW"/>
</dbReference>
<dbReference type="GO" id="GO:0006420">
    <property type="term" value="P:arginyl-tRNA aminoacylation"/>
    <property type="evidence" value="ECO:0007669"/>
    <property type="project" value="InterPro"/>
</dbReference>